<organism evidence="4 5">
    <name type="scientific">Plantactinospora siamensis</name>
    <dbReference type="NCBI Taxonomy" id="555372"/>
    <lineage>
        <taxon>Bacteria</taxon>
        <taxon>Bacillati</taxon>
        <taxon>Actinomycetota</taxon>
        <taxon>Actinomycetes</taxon>
        <taxon>Micromonosporales</taxon>
        <taxon>Micromonosporaceae</taxon>
        <taxon>Plantactinospora</taxon>
    </lineage>
</organism>
<evidence type="ECO:0000313" key="4">
    <source>
        <dbReference type="EMBL" id="MFC0567505.1"/>
    </source>
</evidence>
<dbReference type="PANTHER" id="PTHR43669">
    <property type="entry name" value="5-KETO-D-GLUCONATE 5-REDUCTASE"/>
    <property type="match status" value="1"/>
</dbReference>
<dbReference type="EC" id="1.1.1.-" evidence="4"/>
<comment type="caution">
    <text evidence="4">The sequence shown here is derived from an EMBL/GenBank/DDBJ whole genome shotgun (WGS) entry which is preliminary data.</text>
</comment>
<sequence>MTVRDVRTDESLSGVRVLVTGATSGLGRSMAEALADSGARVVITGRDEGRTAQVAEQIDADRGRVGGVAMDVRDERSVAEGVRRTVEGLGGLDVLVNNAGIGMRTVNPEFFTEPRGFWEVTPDGFRDVIDTNLTGYFLVARAVVPTFFAAGGGRIVNISLNEATMIRRGFAPYGPSRAGSEALSRIMAADLREHSVWVNVLLPGGATRTGMIPDGMPQAVSEQMLDPAVMAAPIRWLCSPAADGVTDERIVARDFDAWLRTRTTDPSRVRG</sequence>
<dbReference type="RefSeq" id="WP_377342808.1">
    <property type="nucleotide sequence ID" value="NZ_JBHLUE010000026.1"/>
</dbReference>
<proteinExistence type="inferred from homology"/>
<keyword evidence="2 4" id="KW-0560">Oxidoreductase</keyword>
<dbReference type="EMBL" id="JBHLUE010000026">
    <property type="protein sequence ID" value="MFC0567505.1"/>
    <property type="molecule type" value="Genomic_DNA"/>
</dbReference>
<dbReference type="CDD" id="cd05233">
    <property type="entry name" value="SDR_c"/>
    <property type="match status" value="1"/>
</dbReference>
<comment type="similarity">
    <text evidence="1 3">Belongs to the short-chain dehydrogenases/reductases (SDR) family.</text>
</comment>
<dbReference type="SUPFAM" id="SSF51735">
    <property type="entry name" value="NAD(P)-binding Rossmann-fold domains"/>
    <property type="match status" value="1"/>
</dbReference>
<dbReference type="PANTHER" id="PTHR43669:SF3">
    <property type="entry name" value="ALCOHOL DEHYDROGENASE, PUTATIVE (AFU_ORTHOLOGUE AFUA_3G03445)-RELATED"/>
    <property type="match status" value="1"/>
</dbReference>
<evidence type="ECO:0000256" key="2">
    <source>
        <dbReference type="ARBA" id="ARBA00023002"/>
    </source>
</evidence>
<dbReference type="GO" id="GO:0016491">
    <property type="term" value="F:oxidoreductase activity"/>
    <property type="evidence" value="ECO:0007669"/>
    <property type="project" value="UniProtKB-KW"/>
</dbReference>
<dbReference type="InterPro" id="IPR036291">
    <property type="entry name" value="NAD(P)-bd_dom_sf"/>
</dbReference>
<gene>
    <name evidence="4" type="ORF">ACFFHU_25635</name>
</gene>
<protein>
    <submittedName>
        <fullName evidence="4">SDR family NAD(P)-dependent oxidoreductase</fullName>
        <ecNumber evidence="4">1.1.1.-</ecNumber>
    </submittedName>
</protein>
<accession>A0ABV6P3A3</accession>
<evidence type="ECO:0000313" key="5">
    <source>
        <dbReference type="Proteomes" id="UP001589894"/>
    </source>
</evidence>
<reference evidence="4 5" key="1">
    <citation type="submission" date="2024-09" db="EMBL/GenBank/DDBJ databases">
        <authorList>
            <person name="Sun Q."/>
            <person name="Mori K."/>
        </authorList>
    </citation>
    <scope>NUCLEOTIDE SEQUENCE [LARGE SCALE GENOMIC DNA]</scope>
    <source>
        <strain evidence="4 5">TBRC 2205</strain>
    </source>
</reference>
<dbReference type="PRINTS" id="PR00081">
    <property type="entry name" value="GDHRDH"/>
</dbReference>
<keyword evidence="5" id="KW-1185">Reference proteome</keyword>
<dbReference type="PRINTS" id="PR00080">
    <property type="entry name" value="SDRFAMILY"/>
</dbReference>
<dbReference type="Pfam" id="PF00106">
    <property type="entry name" value="adh_short"/>
    <property type="match status" value="1"/>
</dbReference>
<dbReference type="InterPro" id="IPR002347">
    <property type="entry name" value="SDR_fam"/>
</dbReference>
<evidence type="ECO:0000256" key="3">
    <source>
        <dbReference type="RuleBase" id="RU000363"/>
    </source>
</evidence>
<evidence type="ECO:0000256" key="1">
    <source>
        <dbReference type="ARBA" id="ARBA00006484"/>
    </source>
</evidence>
<name>A0ABV6P3A3_9ACTN</name>
<dbReference type="Gene3D" id="3.40.50.720">
    <property type="entry name" value="NAD(P)-binding Rossmann-like Domain"/>
    <property type="match status" value="1"/>
</dbReference>
<dbReference type="Proteomes" id="UP001589894">
    <property type="component" value="Unassembled WGS sequence"/>
</dbReference>